<dbReference type="Gene3D" id="3.80.10.10">
    <property type="entry name" value="Ribonuclease Inhibitor"/>
    <property type="match status" value="1"/>
</dbReference>
<dbReference type="InterPro" id="IPR032675">
    <property type="entry name" value="LRR_dom_sf"/>
</dbReference>
<keyword evidence="2" id="KW-1185">Reference proteome</keyword>
<dbReference type="AlphaFoldDB" id="A0A284RGI2"/>
<evidence type="ECO:0000313" key="2">
    <source>
        <dbReference type="Proteomes" id="UP000219338"/>
    </source>
</evidence>
<reference evidence="2" key="1">
    <citation type="journal article" date="2017" name="Nat. Ecol. Evol.">
        <title>Genome expansion and lineage-specific genetic innovations in the forest pathogenic fungi Armillaria.</title>
        <authorList>
            <person name="Sipos G."/>
            <person name="Prasanna A.N."/>
            <person name="Walter M.C."/>
            <person name="O'Connor E."/>
            <person name="Balint B."/>
            <person name="Krizsan K."/>
            <person name="Kiss B."/>
            <person name="Hess J."/>
            <person name="Varga T."/>
            <person name="Slot J."/>
            <person name="Riley R."/>
            <person name="Boka B."/>
            <person name="Rigling D."/>
            <person name="Barry K."/>
            <person name="Lee J."/>
            <person name="Mihaltcheva S."/>
            <person name="LaButti K."/>
            <person name="Lipzen A."/>
            <person name="Waldron R."/>
            <person name="Moloney N.M."/>
            <person name="Sperisen C."/>
            <person name="Kredics L."/>
            <person name="Vagvoelgyi C."/>
            <person name="Patrignani A."/>
            <person name="Fitzpatrick D."/>
            <person name="Nagy I."/>
            <person name="Doyle S."/>
            <person name="Anderson J.B."/>
            <person name="Grigoriev I.V."/>
            <person name="Gueldener U."/>
            <person name="Muensterkoetter M."/>
            <person name="Nagy L.G."/>
        </authorList>
    </citation>
    <scope>NUCLEOTIDE SEQUENCE [LARGE SCALE GENOMIC DNA]</scope>
    <source>
        <strain evidence="2">C18/9</strain>
    </source>
</reference>
<gene>
    <name evidence="1" type="ORF">ARMOST_11214</name>
</gene>
<dbReference type="Proteomes" id="UP000219338">
    <property type="component" value="Unassembled WGS sequence"/>
</dbReference>
<evidence type="ECO:0000313" key="1">
    <source>
        <dbReference type="EMBL" id="SJL07860.1"/>
    </source>
</evidence>
<proteinExistence type="predicted"/>
<dbReference type="EMBL" id="FUEG01000008">
    <property type="protein sequence ID" value="SJL07860.1"/>
    <property type="molecule type" value="Genomic_DNA"/>
</dbReference>
<dbReference type="PROSITE" id="PS51257">
    <property type="entry name" value="PROKAR_LIPOPROTEIN"/>
    <property type="match status" value="1"/>
</dbReference>
<protein>
    <recommendedName>
        <fullName evidence="3">F-box domain-containing protein</fullName>
    </recommendedName>
</protein>
<evidence type="ECO:0008006" key="3">
    <source>
        <dbReference type="Google" id="ProtNLM"/>
    </source>
</evidence>
<dbReference type="SUPFAM" id="SSF52047">
    <property type="entry name" value="RNI-like"/>
    <property type="match status" value="1"/>
</dbReference>
<dbReference type="OrthoDB" id="2842336at2759"/>
<organism evidence="1 2">
    <name type="scientific">Armillaria ostoyae</name>
    <name type="common">Armillaria root rot fungus</name>
    <dbReference type="NCBI Taxonomy" id="47428"/>
    <lineage>
        <taxon>Eukaryota</taxon>
        <taxon>Fungi</taxon>
        <taxon>Dikarya</taxon>
        <taxon>Basidiomycota</taxon>
        <taxon>Agaricomycotina</taxon>
        <taxon>Agaricomycetes</taxon>
        <taxon>Agaricomycetidae</taxon>
        <taxon>Agaricales</taxon>
        <taxon>Marasmiineae</taxon>
        <taxon>Physalacriaceae</taxon>
        <taxon>Armillaria</taxon>
    </lineage>
</organism>
<accession>A0A284RGI2</accession>
<sequence length="586" mass="66445">MAPERSIWTPCFGCSCPNHDISPTYDLHHRASSHYDHIDVTHLATTNDYPVPGEVSALQAIIHDAEEHLGYLYRKISDVTRLRRDLEMQTTCLDRRLKELGQACHDTKHDIKEKRKLLSPIRRLPAEIFHEIFLATIDFPPEKYWCAESEQWKLSVSAISSPAVWSIERVSKGWRAAVHACPKAWSFFTVTDIRDFQSEGYNNVVRMSQHLARSGQLPLSIAIHRPRGSSWNCPPKLLSSLIPFANRIKFLYLFVPTRTLEGFQALEYTCDALQTLVVVANDSVPPPDDGPLPATVPIDIFLKAPQLRKVELWDVFDANDRIPLPTKQITEFTNVYRRHCGWNHNLVESILDILETATDLQHFTGSCDGVAHPETLELRSSIVRCPQLRSLRISFDPGDPEGVPYLLQHIAAPNLTHLDLGSTRAAESLTTIIIPAVFDLLKHSRCSSMLASLKLSDMSIQKDDVGKILISLPALEELYLKNVGKRAVTDYTLHELTFTVRRVTGKPSCALPKLHTLHLDGPWEFNEKNFVEMVKSRWIVGSDGPVRLRSVLLAWRGEISVSQADEVRRMLGSYREDDLDFQYITP</sequence>
<name>A0A284RGI2_ARMOS</name>